<comment type="caution">
    <text evidence="5">The sequence shown here is derived from an EMBL/GenBank/DDBJ whole genome shotgun (WGS) entry which is preliminary data.</text>
</comment>
<proteinExistence type="predicted"/>
<organism evidence="5 6">
    <name type="scientific">Qipengyuania gaetbuli</name>
    <dbReference type="NCBI Taxonomy" id="266952"/>
    <lineage>
        <taxon>Bacteria</taxon>
        <taxon>Pseudomonadati</taxon>
        <taxon>Pseudomonadota</taxon>
        <taxon>Alphaproteobacteria</taxon>
        <taxon>Sphingomonadales</taxon>
        <taxon>Erythrobacteraceae</taxon>
        <taxon>Qipengyuania</taxon>
    </lineage>
</organism>
<dbReference type="PROSITE" id="PS01124">
    <property type="entry name" value="HTH_ARAC_FAMILY_2"/>
    <property type="match status" value="1"/>
</dbReference>
<accession>A0A844Y4R1</accession>
<dbReference type="EMBL" id="WTYF01000004">
    <property type="protein sequence ID" value="MXO52042.1"/>
    <property type="molecule type" value="Genomic_DNA"/>
</dbReference>
<dbReference type="Gene3D" id="1.10.10.60">
    <property type="entry name" value="Homeodomain-like"/>
    <property type="match status" value="1"/>
</dbReference>
<evidence type="ECO:0000256" key="1">
    <source>
        <dbReference type="ARBA" id="ARBA00023015"/>
    </source>
</evidence>
<dbReference type="OrthoDB" id="2559672at2"/>
<reference evidence="5 6" key="1">
    <citation type="submission" date="2019-12" db="EMBL/GenBank/DDBJ databases">
        <title>Genomic-based taxomic classification of the family Erythrobacteraceae.</title>
        <authorList>
            <person name="Xu L."/>
        </authorList>
    </citation>
    <scope>NUCLEOTIDE SEQUENCE [LARGE SCALE GENOMIC DNA]</scope>
    <source>
        <strain evidence="5 6">DSM 16225</strain>
    </source>
</reference>
<gene>
    <name evidence="5" type="ORF">GRI42_12085</name>
</gene>
<keyword evidence="6" id="KW-1185">Reference proteome</keyword>
<sequence length="307" mass="34661">MVEVIFPDDTGRLDVRFFPPPADLEPYLTLIYHLRVSLPEGETIEDYLQPEWANLRFYCGVSAKRQGQVERSGPTRLGEARLHVTGPRARALHFETGSAEVWGVGLMPLGWARYIGASASDYVDFAGDGEVEPAFSGILPLCDVLCSPDGDEDEQLAALIGFFRDHPGKVADEARIRAIHAAMVDPYLVHIEDFADAAKMHKRTLERLCRKHFGFSPRFLLRRQRMTRCLMAFMLAKEKNWRQTIDLHYHDQSHFFREFQTFMGMSPSEYAALPHPILGAFAAERQRVWGAPVREAGASPGEQLSEA</sequence>
<dbReference type="GO" id="GO:0003700">
    <property type="term" value="F:DNA-binding transcription factor activity"/>
    <property type="evidence" value="ECO:0007669"/>
    <property type="project" value="InterPro"/>
</dbReference>
<dbReference type="SMART" id="SM00342">
    <property type="entry name" value="HTH_ARAC"/>
    <property type="match status" value="1"/>
</dbReference>
<dbReference type="GO" id="GO:0043565">
    <property type="term" value="F:sequence-specific DNA binding"/>
    <property type="evidence" value="ECO:0007669"/>
    <property type="project" value="InterPro"/>
</dbReference>
<keyword evidence="2" id="KW-0238">DNA-binding</keyword>
<dbReference type="InterPro" id="IPR050204">
    <property type="entry name" value="AraC_XylS_family_regulators"/>
</dbReference>
<evidence type="ECO:0000313" key="5">
    <source>
        <dbReference type="EMBL" id="MXO52042.1"/>
    </source>
</evidence>
<dbReference type="AlphaFoldDB" id="A0A844Y4R1"/>
<feature type="domain" description="HTH araC/xylS-type" evidence="4">
    <location>
        <begin position="173"/>
        <end position="273"/>
    </location>
</feature>
<dbReference type="InterPro" id="IPR018060">
    <property type="entry name" value="HTH_AraC"/>
</dbReference>
<dbReference type="PANTHER" id="PTHR46796">
    <property type="entry name" value="HTH-TYPE TRANSCRIPTIONAL ACTIVATOR RHAS-RELATED"/>
    <property type="match status" value="1"/>
</dbReference>
<dbReference type="Pfam" id="PF12833">
    <property type="entry name" value="HTH_18"/>
    <property type="match status" value="1"/>
</dbReference>
<evidence type="ECO:0000256" key="3">
    <source>
        <dbReference type="ARBA" id="ARBA00023163"/>
    </source>
</evidence>
<dbReference type="Proteomes" id="UP000444185">
    <property type="component" value="Unassembled WGS sequence"/>
</dbReference>
<evidence type="ECO:0000259" key="4">
    <source>
        <dbReference type="PROSITE" id="PS01124"/>
    </source>
</evidence>
<keyword evidence="1" id="KW-0805">Transcription regulation</keyword>
<evidence type="ECO:0000313" key="6">
    <source>
        <dbReference type="Proteomes" id="UP000444185"/>
    </source>
</evidence>
<protein>
    <submittedName>
        <fullName evidence="5">Helix-turn-helix domain-containing protein</fullName>
    </submittedName>
</protein>
<dbReference type="RefSeq" id="WP_160608721.1">
    <property type="nucleotide sequence ID" value="NZ_JAHVHS010000004.1"/>
</dbReference>
<name>A0A844Y4R1_9SPHN</name>
<keyword evidence="3" id="KW-0804">Transcription</keyword>
<dbReference type="PANTHER" id="PTHR46796:SF13">
    <property type="entry name" value="HTH-TYPE TRANSCRIPTIONAL ACTIVATOR RHAS"/>
    <property type="match status" value="1"/>
</dbReference>
<evidence type="ECO:0000256" key="2">
    <source>
        <dbReference type="ARBA" id="ARBA00023125"/>
    </source>
</evidence>